<dbReference type="Pfam" id="PF01617">
    <property type="entry name" value="Surface_Ag_2"/>
    <property type="match status" value="1"/>
</dbReference>
<proteinExistence type="predicted"/>
<protein>
    <submittedName>
        <fullName evidence="3">P44/Msp2 family outer membrane protein</fullName>
    </submittedName>
</protein>
<organism evidence="3 4">
    <name type="scientific">Ehrlichia minasensis</name>
    <dbReference type="NCBI Taxonomy" id="1242993"/>
    <lineage>
        <taxon>Bacteria</taxon>
        <taxon>Pseudomonadati</taxon>
        <taxon>Pseudomonadota</taxon>
        <taxon>Alphaproteobacteria</taxon>
        <taxon>Rickettsiales</taxon>
        <taxon>Anaplasmataceae</taxon>
        <taxon>Ehrlichia</taxon>
    </lineage>
</organism>
<dbReference type="Gene3D" id="2.40.160.20">
    <property type="match status" value="1"/>
</dbReference>
<feature type="non-terminal residue" evidence="3">
    <location>
        <position position="261"/>
    </location>
</feature>
<keyword evidence="4" id="KW-1185">Reference proteome</keyword>
<dbReference type="AlphaFoldDB" id="A0A4Q6I395"/>
<accession>A0A4Q6I395</accession>
<comment type="caution">
    <text evidence="3">The sequence shown here is derived from an EMBL/GenBank/DDBJ whole genome shotgun (WGS) entry which is preliminary data.</text>
</comment>
<evidence type="ECO:0000259" key="2">
    <source>
        <dbReference type="Pfam" id="PF01617"/>
    </source>
</evidence>
<dbReference type="InterPro" id="IPR002566">
    <property type="entry name" value="Msp4_OMP-like"/>
</dbReference>
<dbReference type="EMBL" id="QOHL01000045">
    <property type="protein sequence ID" value="RZB12271.1"/>
    <property type="molecule type" value="Genomic_DNA"/>
</dbReference>
<evidence type="ECO:0000313" key="4">
    <source>
        <dbReference type="Proteomes" id="UP000293377"/>
    </source>
</evidence>
<reference evidence="3 4" key="1">
    <citation type="submission" date="2018-06" db="EMBL/GenBank/DDBJ databases">
        <title>Complete Genome Sequence of Ehrlichia minasensis Isolated From Cattle.</title>
        <authorList>
            <person name="Aguiar D.M."/>
            <person name="Araujo J.P.A.Jr."/>
            <person name="Nakazato L."/>
            <person name="Bard E."/>
            <person name="Cabezas-Cruz A."/>
        </authorList>
    </citation>
    <scope>NUCLEOTIDE SEQUENCE [LARGE SCALE GENOMIC DNA]</scope>
    <source>
        <strain evidence="3 4">B11</strain>
    </source>
</reference>
<name>A0A4Q6I395_9RICK</name>
<sequence length="261" mass="29135">MKYKTTFTATALTALISFMHCIFFSNPVNANSIVHNFYISGKYMPTASHFGTFAAKEEQSSTDLLVGLDQRKTSNDLRDASTQYNFKVQNYSYKYQNNPFLGFAGAIGYSIGNSRIELEVSYETFDLKNPGNNYANDSHKYCALSHQKHECNEGKSGTWYTAKSGNFVLLKNEGLLDVSFMLNACYDITTERMPFSPYICAGIGTDAISMFETTHNKISYQGKLGFNYTVNSRVSVFAGGHFHRVVDNKFKGIPALLPDGS</sequence>
<dbReference type="Proteomes" id="UP000293377">
    <property type="component" value="Unassembled WGS sequence"/>
</dbReference>
<feature type="chain" id="PRO_5020718252" evidence="1">
    <location>
        <begin position="31"/>
        <end position="261"/>
    </location>
</feature>
<keyword evidence="1" id="KW-0732">Signal</keyword>
<evidence type="ECO:0000256" key="1">
    <source>
        <dbReference type="SAM" id="SignalP"/>
    </source>
</evidence>
<gene>
    <name evidence="3" type="ORF">DRF75_05025</name>
</gene>
<evidence type="ECO:0000313" key="3">
    <source>
        <dbReference type="EMBL" id="RZB12271.1"/>
    </source>
</evidence>
<dbReference type="RefSeq" id="WP_129992769.1">
    <property type="nucleotide sequence ID" value="NZ_QOHL01000045.1"/>
</dbReference>
<dbReference type="SUPFAM" id="SSF56925">
    <property type="entry name" value="OMPA-like"/>
    <property type="match status" value="1"/>
</dbReference>
<feature type="domain" description="Msp4/OMP-like" evidence="2">
    <location>
        <begin position="35"/>
        <end position="256"/>
    </location>
</feature>
<feature type="signal peptide" evidence="1">
    <location>
        <begin position="1"/>
        <end position="30"/>
    </location>
</feature>
<dbReference type="InterPro" id="IPR011250">
    <property type="entry name" value="OMP/PagP_B-barrel"/>
</dbReference>